<evidence type="ECO:0000313" key="3">
    <source>
        <dbReference type="EMBL" id="CAI4212676.1"/>
    </source>
</evidence>
<dbReference type="SMART" id="SM00075">
    <property type="entry name" value="HYDRO"/>
    <property type="match status" value="1"/>
</dbReference>
<accession>A0A9P1GXQ0</accession>
<evidence type="ECO:0000313" key="4">
    <source>
        <dbReference type="Proteomes" id="UP000838763"/>
    </source>
</evidence>
<comment type="similarity">
    <text evidence="2">Belongs to the fungal hydrophobin family.</text>
</comment>
<dbReference type="GO" id="GO:0009277">
    <property type="term" value="C:fungal-type cell wall"/>
    <property type="evidence" value="ECO:0007669"/>
    <property type="project" value="InterPro"/>
</dbReference>
<sequence length="124" mass="12372">MRFQIIAAFLVATAAALPSVATGNGATAETINVGDASAVCGAREQTLKCCNKEVNVANTSLLSGLLAGLGVFDGCSSLSVSALIGVTDLLNQKCKQTAACCGSKTVQDGLVNIGLPCVALANLI</sequence>
<keyword evidence="2" id="KW-0732">Signal</keyword>
<organism evidence="3 4">
    <name type="scientific">Parascedosporium putredinis</name>
    <dbReference type="NCBI Taxonomy" id="1442378"/>
    <lineage>
        <taxon>Eukaryota</taxon>
        <taxon>Fungi</taxon>
        <taxon>Dikarya</taxon>
        <taxon>Ascomycota</taxon>
        <taxon>Pezizomycotina</taxon>
        <taxon>Sordariomycetes</taxon>
        <taxon>Hypocreomycetidae</taxon>
        <taxon>Microascales</taxon>
        <taxon>Microascaceae</taxon>
        <taxon>Parascedosporium</taxon>
    </lineage>
</organism>
<keyword evidence="1 2" id="KW-1015">Disulfide bond</keyword>
<dbReference type="EMBL" id="CALLCH030000005">
    <property type="protein sequence ID" value="CAI4212676.1"/>
    <property type="molecule type" value="Genomic_DNA"/>
</dbReference>
<proteinExistence type="inferred from homology"/>
<reference evidence="3" key="1">
    <citation type="submission" date="2022-11" db="EMBL/GenBank/DDBJ databases">
        <authorList>
            <person name="Scott C."/>
            <person name="Bruce N."/>
        </authorList>
    </citation>
    <scope>NUCLEOTIDE SEQUENCE</scope>
</reference>
<dbReference type="Pfam" id="PF01185">
    <property type="entry name" value="Hydrophobin"/>
    <property type="match status" value="1"/>
</dbReference>
<name>A0A9P1GXQ0_9PEZI</name>
<keyword evidence="2" id="KW-0964">Secreted</keyword>
<feature type="chain" id="PRO_5040533400" description="Hydrophobin" evidence="2">
    <location>
        <begin position="17"/>
        <end position="124"/>
    </location>
</feature>
<dbReference type="Proteomes" id="UP000838763">
    <property type="component" value="Unassembled WGS sequence"/>
</dbReference>
<dbReference type="GO" id="GO:0005199">
    <property type="term" value="F:structural constituent of cell wall"/>
    <property type="evidence" value="ECO:0007669"/>
    <property type="project" value="InterPro"/>
</dbReference>
<evidence type="ECO:0000256" key="1">
    <source>
        <dbReference type="ARBA" id="ARBA00023157"/>
    </source>
</evidence>
<dbReference type="AlphaFoldDB" id="A0A9P1GXQ0"/>
<keyword evidence="2" id="KW-0134">Cell wall</keyword>
<keyword evidence="4" id="KW-1185">Reference proteome</keyword>
<evidence type="ECO:0000256" key="2">
    <source>
        <dbReference type="RuleBase" id="RU365009"/>
    </source>
</evidence>
<comment type="subcellular location">
    <subcellularLocation>
        <location evidence="2">Secreted</location>
        <location evidence="2">Cell wall</location>
    </subcellularLocation>
</comment>
<gene>
    <name evidence="3" type="ORF">PPNO1_LOCUS2429</name>
</gene>
<comment type="caution">
    <text evidence="3">The sequence shown here is derived from an EMBL/GenBank/DDBJ whole genome shotgun (WGS) entry which is preliminary data.</text>
</comment>
<protein>
    <recommendedName>
        <fullName evidence="2">Hydrophobin</fullName>
    </recommendedName>
</protein>
<dbReference type="InterPro" id="IPR001338">
    <property type="entry name" value="Class_I_Hydrophobin"/>
</dbReference>
<dbReference type="OrthoDB" id="4225815at2759"/>
<feature type="signal peptide" evidence="2">
    <location>
        <begin position="1"/>
        <end position="16"/>
    </location>
</feature>